<keyword evidence="3" id="KW-1185">Reference proteome</keyword>
<dbReference type="Proteomes" id="UP000323506">
    <property type="component" value="Chromosome A03"/>
</dbReference>
<evidence type="ECO:0000313" key="3">
    <source>
        <dbReference type="Proteomes" id="UP000323506"/>
    </source>
</evidence>
<name>A0A5D2H5B3_GOSDA</name>
<evidence type="ECO:0000313" key="2">
    <source>
        <dbReference type="EMBL" id="TYH25402.1"/>
    </source>
</evidence>
<organism evidence="2 3">
    <name type="scientific">Gossypium darwinii</name>
    <name type="common">Darwin's cotton</name>
    <name type="synonym">Gossypium barbadense var. darwinii</name>
    <dbReference type="NCBI Taxonomy" id="34276"/>
    <lineage>
        <taxon>Eukaryota</taxon>
        <taxon>Viridiplantae</taxon>
        <taxon>Streptophyta</taxon>
        <taxon>Embryophyta</taxon>
        <taxon>Tracheophyta</taxon>
        <taxon>Spermatophyta</taxon>
        <taxon>Magnoliopsida</taxon>
        <taxon>eudicotyledons</taxon>
        <taxon>Gunneridae</taxon>
        <taxon>Pentapetalae</taxon>
        <taxon>rosids</taxon>
        <taxon>malvids</taxon>
        <taxon>Malvales</taxon>
        <taxon>Malvaceae</taxon>
        <taxon>Malvoideae</taxon>
        <taxon>Gossypium</taxon>
    </lineage>
</organism>
<feature type="signal peptide" evidence="1">
    <location>
        <begin position="1"/>
        <end position="25"/>
    </location>
</feature>
<dbReference type="AlphaFoldDB" id="A0A5D2H5B3"/>
<dbReference type="EMBL" id="CM017690">
    <property type="protein sequence ID" value="TYH25402.1"/>
    <property type="molecule type" value="Genomic_DNA"/>
</dbReference>
<accession>A0A5D2H5B3</accession>
<feature type="chain" id="PRO_5023021865" evidence="1">
    <location>
        <begin position="26"/>
        <end position="69"/>
    </location>
</feature>
<keyword evidence="1" id="KW-0732">Signal</keyword>
<sequence>MPLCLTHAIAFLGTLVSDFSPLALGDLPGELTAKKEERLFFFFSTHYQSRQEEEEFMKAFPYYIRSYDI</sequence>
<evidence type="ECO:0000256" key="1">
    <source>
        <dbReference type="SAM" id="SignalP"/>
    </source>
</evidence>
<proteinExistence type="predicted"/>
<gene>
    <name evidence="2" type="ORF">ES288_A03G165700v1</name>
</gene>
<protein>
    <submittedName>
        <fullName evidence="2">Uncharacterized protein</fullName>
    </submittedName>
</protein>
<reference evidence="2 3" key="1">
    <citation type="submission" date="2019-06" db="EMBL/GenBank/DDBJ databases">
        <title>WGS assembly of Gossypium darwinii.</title>
        <authorList>
            <person name="Chen Z.J."/>
            <person name="Sreedasyam A."/>
            <person name="Ando A."/>
            <person name="Song Q."/>
            <person name="De L."/>
            <person name="Hulse-Kemp A."/>
            <person name="Ding M."/>
            <person name="Ye W."/>
            <person name="Kirkbride R."/>
            <person name="Jenkins J."/>
            <person name="Plott C."/>
            <person name="Lovell J."/>
            <person name="Lin Y.-M."/>
            <person name="Vaughn R."/>
            <person name="Liu B."/>
            <person name="Li W."/>
            <person name="Simpson S."/>
            <person name="Scheffler B."/>
            <person name="Saski C."/>
            <person name="Grover C."/>
            <person name="Hu G."/>
            <person name="Conover J."/>
            <person name="Carlson J."/>
            <person name="Shu S."/>
            <person name="Boston L."/>
            <person name="Williams M."/>
            <person name="Peterson D."/>
            <person name="Mcgee K."/>
            <person name="Jones D."/>
            <person name="Wendel J."/>
            <person name="Stelly D."/>
            <person name="Grimwood J."/>
            <person name="Schmutz J."/>
        </authorList>
    </citation>
    <scope>NUCLEOTIDE SEQUENCE [LARGE SCALE GENOMIC DNA]</scope>
    <source>
        <strain evidence="2">1808015.09</strain>
    </source>
</reference>